<dbReference type="PANTHER" id="PTHR28067:SF1">
    <property type="entry name" value="DNA REPLICATION REGULATOR SLD3"/>
    <property type="match status" value="1"/>
</dbReference>
<sequence length="969" mass="106324">MSTRGSDASRPPSRSKSAALSSSAAGSRIRSQDDALPSNSHKRKRDSPAFPLEELLKPAIAIKPQFSLGSESARPPVLKPLMLLSREHLSLSALDLSAPNGEFPIGPGRFFESHIRVLDLEGRLRQAPSVLIARSDSTRNVYAIERHQTGLYVVCKLGAWVAIEKLSHLAEACYEQRCRPAQAAHANVAEAPSITPQLHHESKKKRLAIEQIQSMVRKRPRTVSTTPCESQDQSQPHIQAVAPAVAHFLEDPFQAQPPGVGVSEPPPKSSQAGVVDSNADMQTSAEDIFQNIRSQYLEALYHSKGSLAYFAKGPLSRARAAFHLDCDANLEMNDLVEFLKSLTMSTVQVDKKFRETLPELVKDIRLLAESCAEDEPKKKHRKSKKMKIGKDGLYPGEIDHVKRWWRTHRSLIRDGDEATINPQEVKYHITCLRTRETQLQMILILEILALEAVRPAEDARDSQLPGLPIGDTPKKTVETAPKKRHKHNHSTLVDIHADRLCIWQSTTLDEMEMIAVDSQVKDGSETQKSGRANSDSLKDFCVDILLPFFAGRLPELCESLNHKLGGPVVVSPPKPKKRAVTAAAKAPAIPGSVAKRPISTNSTKSLDKIFSHDQLRRKASRRPTDVLARMRSATPATIPGLKREASEPASLSTIPSGDRPLKERSRNVLSRSVSNLTADESKAQKKAKVEADLKDAILALKKPNRQLAGKAIVEEAEKRIGSSSSPRPRSQHFRKLCASYENADFGPEPKNPTRFNAKPQTQIQVKATPANYRFKDAVSTSDQRSYGSFHIPAPRMELPAIPSSSVIPSTAPRNGLRDGLEAFHIASTPIANKLQANTVADSAAPLKPTLNDPFTQPSSPLMARRGAPNTQTHLEIPSIDIFPSSPTLPRLFATPIKQKYSANIALVNELVTSTPPGPRQTATLFVTPAKKAPTSAPPAAEQPNEPSNKPALTIYQQLGWDDYDVDDLA</sequence>
<dbReference type="EMBL" id="JBAWTH010000017">
    <property type="protein sequence ID" value="KAL2288068.1"/>
    <property type="molecule type" value="Genomic_DNA"/>
</dbReference>
<feature type="region of interest" description="Disordered" evidence="1">
    <location>
        <begin position="1"/>
        <end position="49"/>
    </location>
</feature>
<evidence type="ECO:0000313" key="4">
    <source>
        <dbReference type="Proteomes" id="UP001600888"/>
    </source>
</evidence>
<feature type="compositionally biased region" description="Low complexity" evidence="1">
    <location>
        <begin position="1"/>
        <end position="29"/>
    </location>
</feature>
<keyword evidence="4" id="KW-1185">Reference proteome</keyword>
<dbReference type="Pfam" id="PF08639">
    <property type="entry name" value="Sld3_STD"/>
    <property type="match status" value="1"/>
</dbReference>
<dbReference type="Gene3D" id="1.20.58.2130">
    <property type="match status" value="1"/>
</dbReference>
<dbReference type="PANTHER" id="PTHR28067">
    <property type="entry name" value="DNA REPLICATION REGULATOR SLD3"/>
    <property type="match status" value="1"/>
</dbReference>
<comment type="caution">
    <text evidence="3">The sequence shown here is derived from an EMBL/GenBank/DDBJ whole genome shotgun (WGS) entry which is preliminary data.</text>
</comment>
<feature type="compositionally biased region" description="Polar residues" evidence="1">
    <location>
        <begin position="222"/>
        <end position="235"/>
    </location>
</feature>
<name>A0ABR4F035_9PEZI</name>
<feature type="compositionally biased region" description="Basic and acidic residues" evidence="1">
    <location>
        <begin position="472"/>
        <end position="481"/>
    </location>
</feature>
<feature type="compositionally biased region" description="Low complexity" evidence="1">
    <location>
        <begin position="667"/>
        <end position="676"/>
    </location>
</feature>
<feature type="region of interest" description="Disordered" evidence="1">
    <location>
        <begin position="612"/>
        <end position="682"/>
    </location>
</feature>
<accession>A0ABR4F035</accession>
<evidence type="ECO:0000259" key="2">
    <source>
        <dbReference type="Pfam" id="PF08639"/>
    </source>
</evidence>
<feature type="region of interest" description="Disordered" evidence="1">
    <location>
        <begin position="255"/>
        <end position="275"/>
    </location>
</feature>
<dbReference type="Proteomes" id="UP001600888">
    <property type="component" value="Unassembled WGS sequence"/>
</dbReference>
<gene>
    <name evidence="3" type="ORF">FJTKL_04218</name>
</gene>
<feature type="region of interest" description="Disordered" evidence="1">
    <location>
        <begin position="216"/>
        <end position="235"/>
    </location>
</feature>
<dbReference type="InterPro" id="IPR013948">
    <property type="entry name" value="DNA_replication_reg_Sld3_C"/>
</dbReference>
<dbReference type="InterPro" id="IPR042511">
    <property type="entry name" value="Sld3"/>
</dbReference>
<organism evidence="3 4">
    <name type="scientific">Diaporthe vaccinii</name>
    <dbReference type="NCBI Taxonomy" id="105482"/>
    <lineage>
        <taxon>Eukaryota</taxon>
        <taxon>Fungi</taxon>
        <taxon>Dikarya</taxon>
        <taxon>Ascomycota</taxon>
        <taxon>Pezizomycotina</taxon>
        <taxon>Sordariomycetes</taxon>
        <taxon>Sordariomycetidae</taxon>
        <taxon>Diaporthales</taxon>
        <taxon>Diaporthaceae</taxon>
        <taxon>Diaporthe</taxon>
        <taxon>Diaporthe eres species complex</taxon>
    </lineage>
</organism>
<proteinExistence type="predicted"/>
<protein>
    <recommendedName>
        <fullName evidence="2">DNA replication regulator Sld3 C-terminal domain-containing protein</fullName>
    </recommendedName>
</protein>
<feature type="compositionally biased region" description="Low complexity" evidence="1">
    <location>
        <begin position="927"/>
        <end position="939"/>
    </location>
</feature>
<evidence type="ECO:0000256" key="1">
    <source>
        <dbReference type="SAM" id="MobiDB-lite"/>
    </source>
</evidence>
<evidence type="ECO:0000313" key="3">
    <source>
        <dbReference type="EMBL" id="KAL2288068.1"/>
    </source>
</evidence>
<feature type="domain" description="DNA replication regulator Sld3 C-terminal" evidence="2">
    <location>
        <begin position="287"/>
        <end position="829"/>
    </location>
</feature>
<feature type="region of interest" description="Disordered" evidence="1">
    <location>
        <begin position="460"/>
        <end position="488"/>
    </location>
</feature>
<feature type="region of interest" description="Disordered" evidence="1">
    <location>
        <begin position="927"/>
        <end position="953"/>
    </location>
</feature>
<reference evidence="3 4" key="1">
    <citation type="submission" date="2024-03" db="EMBL/GenBank/DDBJ databases">
        <title>A high-quality draft genome sequence of Diaporthe vaccinii, a causative agent of upright dieback and viscid rot disease in cranberry plants.</title>
        <authorList>
            <person name="Sarrasin M."/>
            <person name="Lang B.F."/>
            <person name="Burger G."/>
        </authorList>
    </citation>
    <scope>NUCLEOTIDE SEQUENCE [LARGE SCALE GENOMIC DNA]</scope>
    <source>
        <strain evidence="3 4">IS7</strain>
    </source>
</reference>